<dbReference type="SMART" id="SM00826">
    <property type="entry name" value="PKS_DH"/>
    <property type="match status" value="1"/>
</dbReference>
<dbReference type="SUPFAM" id="SSF47336">
    <property type="entry name" value="ACP-like"/>
    <property type="match status" value="1"/>
</dbReference>
<dbReference type="Gene3D" id="3.10.129.110">
    <property type="entry name" value="Polyketide synthase dehydratase"/>
    <property type="match status" value="1"/>
</dbReference>
<feature type="domain" description="Carrier" evidence="8">
    <location>
        <begin position="2251"/>
        <end position="2326"/>
    </location>
</feature>
<feature type="region of interest" description="Disordered" evidence="7">
    <location>
        <begin position="2339"/>
        <end position="2367"/>
    </location>
</feature>
<feature type="region of interest" description="N-terminal hotdog fold" evidence="6">
    <location>
        <begin position="930"/>
        <end position="1063"/>
    </location>
</feature>
<dbReference type="PANTHER" id="PTHR43775">
    <property type="entry name" value="FATTY ACID SYNTHASE"/>
    <property type="match status" value="1"/>
</dbReference>
<dbReference type="InterPro" id="IPR009081">
    <property type="entry name" value="PP-bd_ACP"/>
</dbReference>
<feature type="domain" description="PKS/mFAS DH" evidence="10">
    <location>
        <begin position="930"/>
        <end position="1237"/>
    </location>
</feature>
<dbReference type="InterPro" id="IPR006162">
    <property type="entry name" value="Ppantetheine_attach_site"/>
</dbReference>
<dbReference type="Gene3D" id="3.90.180.10">
    <property type="entry name" value="Medium-chain alcohol dehydrogenases, catalytic domain"/>
    <property type="match status" value="1"/>
</dbReference>
<organism evidence="11 12">
    <name type="scientific">Metarhizium robertsii</name>
    <dbReference type="NCBI Taxonomy" id="568076"/>
    <lineage>
        <taxon>Eukaryota</taxon>
        <taxon>Fungi</taxon>
        <taxon>Dikarya</taxon>
        <taxon>Ascomycota</taxon>
        <taxon>Pezizomycotina</taxon>
        <taxon>Sordariomycetes</taxon>
        <taxon>Hypocreomycetidae</taxon>
        <taxon>Hypocreales</taxon>
        <taxon>Clavicipitaceae</taxon>
        <taxon>Metarhizium</taxon>
    </lineage>
</organism>
<evidence type="ECO:0000259" key="8">
    <source>
        <dbReference type="PROSITE" id="PS50075"/>
    </source>
</evidence>
<dbReference type="InterPro" id="IPR020806">
    <property type="entry name" value="PKS_PP-bd"/>
</dbReference>
<dbReference type="Gene3D" id="3.40.47.10">
    <property type="match status" value="1"/>
</dbReference>
<dbReference type="InterPro" id="IPR050091">
    <property type="entry name" value="PKS_NRPS_Biosynth_Enz"/>
</dbReference>
<dbReference type="Pfam" id="PF21089">
    <property type="entry name" value="PKS_DH_N"/>
    <property type="match status" value="1"/>
</dbReference>
<feature type="active site" description="Proton acceptor; for dehydratase activity" evidence="6">
    <location>
        <position position="962"/>
    </location>
</feature>
<dbReference type="PROSITE" id="PS52004">
    <property type="entry name" value="KS3_2"/>
    <property type="match status" value="1"/>
</dbReference>
<dbReference type="InterPro" id="IPR049552">
    <property type="entry name" value="PKS_DH_N"/>
</dbReference>
<dbReference type="SUPFAM" id="SSF51735">
    <property type="entry name" value="NAD(P)-binding Rossmann-fold domains"/>
    <property type="match status" value="2"/>
</dbReference>
<dbReference type="PROSITE" id="PS52019">
    <property type="entry name" value="PKS_MFAS_DH"/>
    <property type="match status" value="1"/>
</dbReference>
<dbReference type="SMART" id="SM00825">
    <property type="entry name" value="PKS_KS"/>
    <property type="match status" value="1"/>
</dbReference>
<dbReference type="GO" id="GO:0004312">
    <property type="term" value="F:fatty acid synthase activity"/>
    <property type="evidence" value="ECO:0007669"/>
    <property type="project" value="TreeGrafter"/>
</dbReference>
<dbReference type="Gene3D" id="3.30.559.70">
    <property type="entry name" value="Choline/Carnitine o-acyltransferase, domain 2"/>
    <property type="match status" value="1"/>
</dbReference>
<dbReference type="Pfam" id="PF23297">
    <property type="entry name" value="ACP_SdgA_C"/>
    <property type="match status" value="1"/>
</dbReference>
<dbReference type="GO" id="GO:0016491">
    <property type="term" value="F:oxidoreductase activity"/>
    <property type="evidence" value="ECO:0007669"/>
    <property type="project" value="UniProtKB-KW"/>
</dbReference>
<dbReference type="InterPro" id="IPR016035">
    <property type="entry name" value="Acyl_Trfase/lysoPLipase"/>
</dbReference>
<dbReference type="Gene3D" id="3.30.559.10">
    <property type="entry name" value="Chloramphenicol acetyltransferase-like domain"/>
    <property type="match status" value="1"/>
</dbReference>
<dbReference type="InterPro" id="IPR020807">
    <property type="entry name" value="PKS_DH"/>
</dbReference>
<gene>
    <name evidence="11" type="ORF">X797_008136</name>
</gene>
<dbReference type="InterPro" id="IPR013968">
    <property type="entry name" value="PKS_KR"/>
</dbReference>
<dbReference type="InterPro" id="IPR020841">
    <property type="entry name" value="PKS_Beta-ketoAc_synthase_dom"/>
</dbReference>
<dbReference type="SUPFAM" id="SSF50129">
    <property type="entry name" value="GroES-like"/>
    <property type="match status" value="1"/>
</dbReference>
<dbReference type="SUPFAM" id="SSF52151">
    <property type="entry name" value="FabD/lysophospholipase-like"/>
    <property type="match status" value="1"/>
</dbReference>
<dbReference type="CDD" id="cd00833">
    <property type="entry name" value="PKS"/>
    <property type="match status" value="1"/>
</dbReference>
<dbReference type="Pfam" id="PF00109">
    <property type="entry name" value="ketoacyl-synt"/>
    <property type="match status" value="1"/>
</dbReference>
<dbReference type="Gene3D" id="3.40.366.10">
    <property type="entry name" value="Malonyl-Coenzyme A Acyl Carrier Protein, domain 2"/>
    <property type="match status" value="1"/>
</dbReference>
<reference evidence="11 12" key="1">
    <citation type="submission" date="2014-02" db="EMBL/GenBank/DDBJ databases">
        <title>The genome sequence of the entomopathogenic fungus Metarhizium robertsii ARSEF 2575.</title>
        <authorList>
            <person name="Giuliano Garisto Donzelli B."/>
            <person name="Roe B.A."/>
            <person name="Macmil S.L."/>
            <person name="Krasnoff S.B."/>
            <person name="Gibson D.M."/>
        </authorList>
    </citation>
    <scope>NUCLEOTIDE SEQUENCE [LARGE SCALE GENOMIC DNA]</scope>
    <source>
        <strain evidence="11 12">ARSEF 2575</strain>
    </source>
</reference>
<evidence type="ECO:0000313" key="12">
    <source>
        <dbReference type="Proteomes" id="UP000030151"/>
    </source>
</evidence>
<dbReference type="SUPFAM" id="SSF53901">
    <property type="entry name" value="Thiolase-like"/>
    <property type="match status" value="1"/>
</dbReference>
<dbReference type="PANTHER" id="PTHR43775:SF22">
    <property type="entry name" value="SYNTHASE, PUTATIVE (JCVI)-RELATED"/>
    <property type="match status" value="1"/>
</dbReference>
<dbReference type="InterPro" id="IPR014043">
    <property type="entry name" value="Acyl_transferase_dom"/>
</dbReference>
<dbReference type="InterPro" id="IPR016039">
    <property type="entry name" value="Thiolase-like"/>
</dbReference>
<dbReference type="InterPro" id="IPR057326">
    <property type="entry name" value="KR_dom"/>
</dbReference>
<evidence type="ECO:0000256" key="1">
    <source>
        <dbReference type="ARBA" id="ARBA00022450"/>
    </source>
</evidence>
<dbReference type="InterPro" id="IPR036736">
    <property type="entry name" value="ACP-like_sf"/>
</dbReference>
<keyword evidence="1" id="KW-0596">Phosphopantetheine</keyword>
<keyword evidence="3" id="KW-0808">Transferase</keyword>
<dbReference type="SMART" id="SM00823">
    <property type="entry name" value="PKS_PP"/>
    <property type="match status" value="1"/>
</dbReference>
<dbReference type="EMBL" id="JELW01000024">
    <property type="protein sequence ID" value="EXU98661.1"/>
    <property type="molecule type" value="Genomic_DNA"/>
</dbReference>
<keyword evidence="4" id="KW-0560">Oxidoreductase</keyword>
<dbReference type="SMART" id="SM00829">
    <property type="entry name" value="PKS_ER"/>
    <property type="match status" value="1"/>
</dbReference>
<sequence length="2971" mass="323543">MPIEPIAIVGASCRLPGSSNSLDSLWELLADGGEAWSSVPADRFNEAAFHHPNASDPNGTNNHQGGHFIDGDIRDFDHAFFHLSPQHAAAMDPQQRILLELVYEAFESAGWAREAYAGSRTAVFAAIFGTDYDRNLCKDVLDLPVYHSVGTGIAILANRISHAFDLRGPSLTLDTGCSGGLVALHEACQSLRNGESDAALVAAANLQLMPDHYIGMSSQHMVSSTGRCYPFDLRGDGYGRGEGFVVVALKRLSDALRDQDPIRSVILNSGINQDGYTASGITHPNRVAQADLIRDTYDRVHLHPQDTAYVEAHGTGTVAGDSEELAAIAEVFAGRDRSLPLHVGSNKGSIGHTESTSGLASLLKAILMLDRQVIPPVAGFTTPKPGLPLDRIKIPTQQLPWPLTEGMVPRISINSFGYGGTNAHAIVERGPRTYDASCGTTSTNSPRLFVLSANNQGSLKSLLESYVNWIQQHPKIPLADISYTLCHRRSTLPWRFSCVADNESSLLDTLERGVNLISTRPPPSKRQVIYVFTGQGAQWAGMGHELLLETTPSSIFRDSIRISRDILKELGATWDLEAELLAQDGGGRINKAELAQPATTAVQIGIVMLLRSQGVRPWAVVGHSSGEIAAAYAAGRLSHHMALRVAFHRGFMPGVSKDRGLPPGAMLSIGLGQGDAAPYLHDLTHGEAVIACINSPNSVTVSGDAAAVDEVMARIIARGDGTFCRKLRVDTAYHSHHMRAIADEYRIRLGDLDLGIDEPISAPGGLRGKEEVKYFSSISGLSWVSDFAASYWVDNLISPVRFSDAIQTVAREHHKHNGGLALFVEIGPHAALAGPIRQCLAASNVPKLEYNYLSALKRGTGAVETMLQVVGHLFERGVRVNFDEITSLTPGFHTAAVRPDLPSYCWDYSSKHWHESRLSREYRMRREPYHHLLGVRMTELASMEPRWRHMVGLATLPWLAHHIIDGLIIFPGACYVCMVVEAVRQLAKEQFSEQALEAVSLRDVLFLRALVVPDAPSRVEMQLSLKHRADASPLSFTFSVTALSDGKWHVFCTGVVEGVMALDKPETEPVMLDPHPKQDWLNGIMVIPEELYNEMTADGNTYGPSFRGLSSLTTSTDGLRAAAVIEVPDIAASMPTQYQASHILHPTTLDSMFHVGIPMMKRRHGSGSVMPVHIGELLISTQTPALNSQGSKLEVSAKLTSSHFRASNIDMTVVSGGFPVIYASAIESRSLASHADGAHGTQDEHGICYELAWRCDLNFLRTSDLTRSSTLADLVSFICFKTANLSIAELGESPGVLAPAFLAAVGVHRGTVTSYDVVERGNKPIDEGCKRLIGYQIRRRALDPASSLESQGFAHNTYDVVLASDLGSLCYVSTLVKNDGVVVIVLKPGSDDNWQSTLRKTWPSHNVQLTVVNSVNGNRIILARNDKTKHSHSSSRVHILTHSALQTTPSWATALIGKLHETGYEISSGSLSQDVIQRSSDARNTCIMVIDDLAQPILSDRACFNSAITLLRQEHRIIWLSLDSPSSMHQITGVARTAHAENDNLRLTVVHAALEAIGSPALVDLLCHCLAYAPTRDSLAHCEREYRVSRDAAVLVPRLRSSDCLNRAIRASEEASEPSSNIETEPYYYINSTRRLALGPVQSSKGDGDIVFIDSHTVELAEGQVEVETEAFVLSKSQNLTSYQLGEYSGIVRRVGKGVRDFSPGDAVVALALDGVVGANHARVPSSHVSRRPDSLSPAVAAALFLPTIAASYAIHHLAQISKGKSIVLIHGVLTDIGRASVAVARVLGATITATAISRQEALEITRQLNIQLENIIVSRPSLLRPQLDELFQLDAIIHISEDSVPAAAWSCLKPFGQVVVFNSSSSITFPSPPPENATIHYCHITNLVQAQPDRLADLVSLATPALQRIPFKGIDLYIQDVAQVREAIHLVRQGGKVILQASPSSLVRTAIPSSVSMDWEAADAAYVVAGGMGDLGRRLLLLMARRGAMHLVTLSRRSIEPEDHRSFQEQLKLVQPGCRLYCLVCDITSESSVQNAADTLTRTGVPPVRGVIQSAVTLHDRTLETMTFDDFFAVAHAKVDGTLVLERVFASPHLHFFLMLSSAVNITGASGQANYNAGNAVQDAIAHDRGPGYLSMNIGWIEDAINTSNNKTILQGLWRTGLKPILGQELSRYFDHLLGAASSHSRMRQAIIGFNAASLSHTSASNSNVHSAMFCHIRGSLAAEESSSSTNSVRSFGDVVEGGDPDTIIDFIGSAITRRLMTLISMDDDQIKDRNGSILDLGLDSLVAIELRNWITREFKSPLQSSEILTDQPIRDLAEKVASRSSLLASGLDKEATADSLENGDAEDHHSAGAVRPSTSAHSTVKYVSEKLPPLPLPPLSDTLRLFEDSRRAIDTATHRRNTSDAVHNFLGGPGPRLYKSLQETNSDVIADTYDRQVYLDRREPLPEQGPFIFIHSIQAPVHSQARRAAILTIAAFDFIRLLARGDIAPDTLHGEPITTEGRNWLFYATRRPGIGVDRMERHVPNHTVAVLRRGHVFQLRLPDVEQALDMLAVTRVYDDILTASCDAIPPVCTLTADERDSWASFRLDLERHPQNAAVLACIDTAAFVMCLDDESPTNSGERYTQFMINGAHRPFANRWLDKTLQFAVTANGISAEIYEHSKLDGIDTNRLHAHIARAILAHPPSETADISSVSSPYAVQQLMWEPSSATLQRIEHVRAQCQVYGPLDHQVFDVASLGFRSLRGFRLQPNATAHLTVLLALYLVDGEIRPAWEKVSLGTFARGRVEWVQTVSPATRAFVEAAAAGYIDSNNRTRVRALLHQATSTHSRALVAAGRGLGAVRALYALRGAAQEQEKELPELFRTHSWDATRRGGPGQDVKLGFMRLAPDDDTNGNVGATPGDDDINDHWDEAGFLVCGERGVYVHCNVWENHARFAVSGRPAYVTKLCKAMGRASYIITSLLDDPSKCPT</sequence>
<dbReference type="InterPro" id="IPR011032">
    <property type="entry name" value="GroES-like_sf"/>
</dbReference>
<evidence type="ECO:0000313" key="11">
    <source>
        <dbReference type="EMBL" id="EXU98661.1"/>
    </source>
</evidence>
<dbReference type="PROSITE" id="PS50075">
    <property type="entry name" value="CARRIER"/>
    <property type="match status" value="1"/>
</dbReference>
<dbReference type="InterPro" id="IPR020843">
    <property type="entry name" value="ER"/>
</dbReference>
<dbReference type="GO" id="GO:0044550">
    <property type="term" value="P:secondary metabolite biosynthetic process"/>
    <property type="evidence" value="ECO:0007669"/>
    <property type="project" value="TreeGrafter"/>
</dbReference>
<dbReference type="PROSITE" id="PS00012">
    <property type="entry name" value="PHOSPHOPANTETHEINE"/>
    <property type="match status" value="1"/>
</dbReference>
<dbReference type="GO" id="GO:0006633">
    <property type="term" value="P:fatty acid biosynthetic process"/>
    <property type="evidence" value="ECO:0007669"/>
    <property type="project" value="TreeGrafter"/>
</dbReference>
<dbReference type="InterPro" id="IPR014030">
    <property type="entry name" value="Ketoacyl_synth_N"/>
</dbReference>
<dbReference type="InterPro" id="IPR014031">
    <property type="entry name" value="Ketoacyl_synth_C"/>
</dbReference>
<dbReference type="SMART" id="SM00827">
    <property type="entry name" value="PKS_AT"/>
    <property type="match status" value="1"/>
</dbReference>
<feature type="region of interest" description="C-terminal hotdog fold" evidence="6">
    <location>
        <begin position="1082"/>
        <end position="1237"/>
    </location>
</feature>
<dbReference type="Proteomes" id="UP000030151">
    <property type="component" value="Unassembled WGS sequence"/>
</dbReference>
<dbReference type="SMART" id="SM00822">
    <property type="entry name" value="PKS_KR"/>
    <property type="match status" value="1"/>
</dbReference>
<dbReference type="Pfam" id="PF00755">
    <property type="entry name" value="Carn_acyltransf"/>
    <property type="match status" value="1"/>
</dbReference>
<dbReference type="InterPro" id="IPR016036">
    <property type="entry name" value="Malonyl_transacylase_ACP-bd"/>
</dbReference>
<dbReference type="InterPro" id="IPR001227">
    <property type="entry name" value="Ac_transferase_dom_sf"/>
</dbReference>
<dbReference type="InterPro" id="IPR049900">
    <property type="entry name" value="PKS_mFAS_DH"/>
</dbReference>
<evidence type="ECO:0000259" key="9">
    <source>
        <dbReference type="PROSITE" id="PS52004"/>
    </source>
</evidence>
<evidence type="ECO:0000256" key="3">
    <source>
        <dbReference type="ARBA" id="ARBA00022679"/>
    </source>
</evidence>
<feature type="domain" description="Ketosynthase family 3 (KS3)" evidence="9">
    <location>
        <begin position="3"/>
        <end position="429"/>
    </location>
</feature>
<keyword evidence="2" id="KW-0597">Phosphoprotein</keyword>
<dbReference type="Pfam" id="PF02801">
    <property type="entry name" value="Ketoacyl-synt_C"/>
    <property type="match status" value="1"/>
</dbReference>
<name>A0A0A1URC0_9HYPO</name>
<protein>
    <submittedName>
        <fullName evidence="11">Polyketide synthase</fullName>
    </submittedName>
</protein>
<dbReference type="OrthoDB" id="329835at2759"/>
<evidence type="ECO:0000256" key="4">
    <source>
        <dbReference type="ARBA" id="ARBA00023002"/>
    </source>
</evidence>
<keyword evidence="5" id="KW-0511">Multifunctional enzyme</keyword>
<dbReference type="SUPFAM" id="SSF52777">
    <property type="entry name" value="CoA-dependent acyltransferases"/>
    <property type="match status" value="2"/>
</dbReference>
<feature type="active site" description="Proton donor; for dehydratase activity" evidence="6">
    <location>
        <position position="1150"/>
    </location>
</feature>
<dbReference type="SUPFAM" id="SSF55048">
    <property type="entry name" value="Probable ACP-binding domain of malonyl-CoA ACP transacylase"/>
    <property type="match status" value="1"/>
</dbReference>
<evidence type="ECO:0000256" key="6">
    <source>
        <dbReference type="PROSITE-ProRule" id="PRU01363"/>
    </source>
</evidence>
<dbReference type="GO" id="GO:0031177">
    <property type="term" value="F:phosphopantetheine binding"/>
    <property type="evidence" value="ECO:0007669"/>
    <property type="project" value="InterPro"/>
</dbReference>
<evidence type="ECO:0000256" key="5">
    <source>
        <dbReference type="ARBA" id="ARBA00023268"/>
    </source>
</evidence>
<dbReference type="Gene3D" id="1.10.1200.10">
    <property type="entry name" value="ACP-like"/>
    <property type="match status" value="1"/>
</dbReference>
<evidence type="ECO:0000259" key="10">
    <source>
        <dbReference type="PROSITE" id="PS52019"/>
    </source>
</evidence>
<proteinExistence type="predicted"/>
<dbReference type="Pfam" id="PF00698">
    <property type="entry name" value="Acyl_transf_1"/>
    <property type="match status" value="1"/>
</dbReference>
<dbReference type="HOGENOM" id="CLU_000022_31_6_1"/>
<dbReference type="Pfam" id="PF14765">
    <property type="entry name" value="PS-DH"/>
    <property type="match status" value="1"/>
</dbReference>
<evidence type="ECO:0000256" key="7">
    <source>
        <dbReference type="SAM" id="MobiDB-lite"/>
    </source>
</evidence>
<dbReference type="InterPro" id="IPR042231">
    <property type="entry name" value="Cho/carn_acyl_trans_2"/>
</dbReference>
<dbReference type="Gene3D" id="3.40.50.720">
    <property type="entry name" value="NAD(P)-binding Rossmann-like Domain"/>
    <property type="match status" value="1"/>
</dbReference>
<dbReference type="InterPro" id="IPR042104">
    <property type="entry name" value="PKS_dehydratase_sf"/>
</dbReference>
<dbReference type="InterPro" id="IPR032821">
    <property type="entry name" value="PKS_assoc"/>
</dbReference>
<dbReference type="CDD" id="cd05195">
    <property type="entry name" value="enoyl_red"/>
    <property type="match status" value="1"/>
</dbReference>
<dbReference type="InterPro" id="IPR023213">
    <property type="entry name" value="CAT-like_dom_sf"/>
</dbReference>
<dbReference type="Pfam" id="PF08659">
    <property type="entry name" value="KR"/>
    <property type="match status" value="1"/>
</dbReference>
<dbReference type="InterPro" id="IPR036291">
    <property type="entry name" value="NAD(P)-bd_dom_sf"/>
</dbReference>
<dbReference type="eggNOG" id="KOG3717">
    <property type="taxonomic scope" value="Eukaryota"/>
</dbReference>
<comment type="caution">
    <text evidence="11">The sequence shown here is derived from an EMBL/GenBank/DDBJ whole genome shotgun (WGS) entry which is preliminary data.</text>
</comment>
<evidence type="ECO:0000256" key="2">
    <source>
        <dbReference type="ARBA" id="ARBA00022553"/>
    </source>
</evidence>
<dbReference type="eggNOG" id="KOG1202">
    <property type="taxonomic scope" value="Eukaryota"/>
</dbReference>
<dbReference type="Pfam" id="PF16197">
    <property type="entry name" value="KAsynt_C_assoc"/>
    <property type="match status" value="1"/>
</dbReference>
<dbReference type="InterPro" id="IPR039551">
    <property type="entry name" value="Cho/carn_acyl_trans"/>
</dbReference>
<dbReference type="InterPro" id="IPR049551">
    <property type="entry name" value="PKS_DH_C"/>
</dbReference>
<accession>A0A0A1URC0</accession>